<keyword evidence="3" id="KW-0134">Cell wall</keyword>
<reference evidence="16" key="2">
    <citation type="submission" date="2015-01" db="EMBL/GenBank/DDBJ databases">
        <title>Evolutionary Origins and Diversification of the Mycorrhizal Mutualists.</title>
        <authorList>
            <consortium name="DOE Joint Genome Institute"/>
            <consortium name="Mycorrhizal Genomics Consortium"/>
            <person name="Kohler A."/>
            <person name="Kuo A."/>
            <person name="Nagy L.G."/>
            <person name="Floudas D."/>
            <person name="Copeland A."/>
            <person name="Barry K.W."/>
            <person name="Cichocki N."/>
            <person name="Veneault-Fourrey C."/>
            <person name="LaButti K."/>
            <person name="Lindquist E.A."/>
            <person name="Lipzen A."/>
            <person name="Lundell T."/>
            <person name="Morin E."/>
            <person name="Murat C."/>
            <person name="Riley R."/>
            <person name="Ohm R."/>
            <person name="Sun H."/>
            <person name="Tunlid A."/>
            <person name="Henrissat B."/>
            <person name="Grigoriev I.V."/>
            <person name="Hibbett D.S."/>
            <person name="Martin F."/>
        </authorList>
    </citation>
    <scope>NUCLEOTIDE SEQUENCE [LARGE SCALE GENOMIC DNA]</scope>
    <source>
        <strain evidence="16">Zn</strain>
    </source>
</reference>
<evidence type="ECO:0000256" key="8">
    <source>
        <dbReference type="ARBA" id="ARBA00024983"/>
    </source>
</evidence>
<feature type="compositionally biased region" description="Low complexity" evidence="13">
    <location>
        <begin position="74"/>
        <end position="86"/>
    </location>
</feature>
<evidence type="ECO:0000256" key="10">
    <source>
        <dbReference type="ARBA" id="ARBA00041495"/>
    </source>
</evidence>
<dbReference type="HOGENOM" id="CLU_027285_2_0_1"/>
<evidence type="ECO:0000256" key="14">
    <source>
        <dbReference type="SAM" id="SignalP"/>
    </source>
</evidence>
<keyword evidence="16" id="KW-1185">Reference proteome</keyword>
<dbReference type="Gene3D" id="3.20.20.80">
    <property type="entry name" value="Glycosidases"/>
    <property type="match status" value="1"/>
</dbReference>
<dbReference type="GO" id="GO:0009277">
    <property type="term" value="C:fungal-type cell wall"/>
    <property type="evidence" value="ECO:0007669"/>
    <property type="project" value="TreeGrafter"/>
</dbReference>
<evidence type="ECO:0000256" key="11">
    <source>
        <dbReference type="ARBA" id="ARBA00041516"/>
    </source>
</evidence>
<evidence type="ECO:0000256" key="13">
    <source>
        <dbReference type="SAM" id="MobiDB-lite"/>
    </source>
</evidence>
<gene>
    <name evidence="15" type="ORF">OIDMADRAFT_143588</name>
</gene>
<dbReference type="InterPro" id="IPR050732">
    <property type="entry name" value="Beta-glucan_modifiers"/>
</dbReference>
<dbReference type="GO" id="GO:0005576">
    <property type="term" value="C:extracellular region"/>
    <property type="evidence" value="ECO:0007669"/>
    <property type="project" value="TreeGrafter"/>
</dbReference>
<organism evidence="15 16">
    <name type="scientific">Oidiodendron maius (strain Zn)</name>
    <dbReference type="NCBI Taxonomy" id="913774"/>
    <lineage>
        <taxon>Eukaryota</taxon>
        <taxon>Fungi</taxon>
        <taxon>Dikarya</taxon>
        <taxon>Ascomycota</taxon>
        <taxon>Pezizomycotina</taxon>
        <taxon>Leotiomycetes</taxon>
        <taxon>Leotiomycetes incertae sedis</taxon>
        <taxon>Myxotrichaceae</taxon>
        <taxon>Oidiodendron</taxon>
    </lineage>
</organism>
<feature type="chain" id="PRO_5002178356" description="Probable beta-glucosidase btgE" evidence="14">
    <location>
        <begin position="19"/>
        <end position="524"/>
    </location>
</feature>
<evidence type="ECO:0000256" key="4">
    <source>
        <dbReference type="ARBA" id="ARBA00022525"/>
    </source>
</evidence>
<comment type="similarity">
    <text evidence="2">Belongs to the glycosyl hydrolase 17 family.</text>
</comment>
<dbReference type="PANTHER" id="PTHR16631">
    <property type="entry name" value="GLUCAN 1,3-BETA-GLUCOSIDASE"/>
    <property type="match status" value="1"/>
</dbReference>
<keyword evidence="4" id="KW-0964">Secreted</keyword>
<dbReference type="InParanoid" id="A0A0C3HMB2"/>
<dbReference type="InterPro" id="IPR017853">
    <property type="entry name" value="GH"/>
</dbReference>
<feature type="signal peptide" evidence="14">
    <location>
        <begin position="1"/>
        <end position="18"/>
    </location>
</feature>
<dbReference type="SUPFAM" id="SSF51445">
    <property type="entry name" value="(Trans)glycosidases"/>
    <property type="match status" value="1"/>
</dbReference>
<keyword evidence="7" id="KW-0326">Glycosidase</keyword>
<keyword evidence="5 14" id="KW-0732">Signal</keyword>
<dbReference type="STRING" id="913774.A0A0C3HMB2"/>
<dbReference type="GO" id="GO:0071555">
    <property type="term" value="P:cell wall organization"/>
    <property type="evidence" value="ECO:0007669"/>
    <property type="project" value="TreeGrafter"/>
</dbReference>
<sequence length="524" mass="54024">MKAGLLAVAAAMASGVVASKHNHARHNHAGFHNHQNAPRGLTGYPEATCDCSTVYYTTTGAPTLYFPPPPPPTTTAAPTSSAAPTVPTPYVTTFPSTGVYTIPATTITVTEETTVCGASSTPISSSGTYTVGGVTTVVETSTTVVCPYATTTTSGGVVTSTILTTTYVCPSAGTYTIAPLTTTVSKSTVWVYPITASYPAGTYTQPAVTTTITESDYVYVCPFSTPTPVAPTSTYVPAPVYTTKAAASAPAQSSAAPTVAAGGNHWAITYTPYNDDGSCKDASAVSSDVAEIAKKGFKALRFYSPDCSALQNIGSAAEANGLKLILGVFISNTGLGPAQEQVDEIVAWAKWSLVDVIIVGNESIMDGYVSASQLAGFIQSSRAAFKGAGFSGAVTTTEALDIWQANTGVLCEVVDVVGCNIHPFFNSAVTAADAGSFVASQLKIVDSLCPGKTGYNFETGWPSAGSKNGLAVPGVVEQSIAVLAIVAEAGDRSVVLSFENDNWKNPGPFNCERSWGAIQLFSWL</sequence>
<evidence type="ECO:0000313" key="16">
    <source>
        <dbReference type="Proteomes" id="UP000054321"/>
    </source>
</evidence>
<accession>A0A0C3HMB2</accession>
<dbReference type="EMBL" id="KN832873">
    <property type="protein sequence ID" value="KIN04145.1"/>
    <property type="molecule type" value="Genomic_DNA"/>
</dbReference>
<dbReference type="PANTHER" id="PTHR16631:SF24">
    <property type="entry name" value="FAMILY 17 GLUCOSIDASE SCW11-RELATED"/>
    <property type="match status" value="1"/>
</dbReference>
<evidence type="ECO:0000256" key="2">
    <source>
        <dbReference type="ARBA" id="ARBA00008773"/>
    </source>
</evidence>
<proteinExistence type="inferred from homology"/>
<dbReference type="GO" id="GO:0009986">
    <property type="term" value="C:cell surface"/>
    <property type="evidence" value="ECO:0007669"/>
    <property type="project" value="TreeGrafter"/>
</dbReference>
<reference evidence="15 16" key="1">
    <citation type="submission" date="2014-04" db="EMBL/GenBank/DDBJ databases">
        <authorList>
            <consortium name="DOE Joint Genome Institute"/>
            <person name="Kuo A."/>
            <person name="Martino E."/>
            <person name="Perotto S."/>
            <person name="Kohler A."/>
            <person name="Nagy L.G."/>
            <person name="Floudas D."/>
            <person name="Copeland A."/>
            <person name="Barry K.W."/>
            <person name="Cichocki N."/>
            <person name="Veneault-Fourrey C."/>
            <person name="LaButti K."/>
            <person name="Lindquist E.A."/>
            <person name="Lipzen A."/>
            <person name="Lundell T."/>
            <person name="Morin E."/>
            <person name="Murat C."/>
            <person name="Sun H."/>
            <person name="Tunlid A."/>
            <person name="Henrissat B."/>
            <person name="Grigoriev I.V."/>
            <person name="Hibbett D.S."/>
            <person name="Martin F."/>
            <person name="Nordberg H.P."/>
            <person name="Cantor M.N."/>
            <person name="Hua S.X."/>
        </authorList>
    </citation>
    <scope>NUCLEOTIDE SEQUENCE [LARGE SCALE GENOMIC DNA]</scope>
    <source>
        <strain evidence="15 16">Zn</strain>
    </source>
</reference>
<dbReference type="Proteomes" id="UP000054321">
    <property type="component" value="Unassembled WGS sequence"/>
</dbReference>
<feature type="region of interest" description="Disordered" evidence="13">
    <location>
        <begin position="67"/>
        <end position="86"/>
    </location>
</feature>
<evidence type="ECO:0000256" key="1">
    <source>
        <dbReference type="ARBA" id="ARBA00004191"/>
    </source>
</evidence>
<comment type="function">
    <text evidence="8">Beta-glucosidases are one of a number of cellulolytic enzymes involved in the degradation of cellulosic biomass. Catalyzes the last step releasing glucose from the inhibitory cellobiose.</text>
</comment>
<evidence type="ECO:0000313" key="15">
    <source>
        <dbReference type="EMBL" id="KIN04145.1"/>
    </source>
</evidence>
<keyword evidence="6 15" id="KW-0378">Hydrolase</keyword>
<name>A0A0C3HMB2_OIDMZ</name>
<evidence type="ECO:0000256" key="7">
    <source>
        <dbReference type="ARBA" id="ARBA00023295"/>
    </source>
</evidence>
<dbReference type="AlphaFoldDB" id="A0A0C3HMB2"/>
<evidence type="ECO:0000256" key="5">
    <source>
        <dbReference type="ARBA" id="ARBA00022729"/>
    </source>
</evidence>
<comment type="subcellular location">
    <subcellularLocation>
        <location evidence="1">Secreted</location>
        <location evidence="1">Cell wall</location>
    </subcellularLocation>
</comment>
<evidence type="ECO:0000256" key="12">
    <source>
        <dbReference type="ARBA" id="ARBA00042762"/>
    </source>
</evidence>
<evidence type="ECO:0000256" key="6">
    <source>
        <dbReference type="ARBA" id="ARBA00022801"/>
    </source>
</evidence>
<evidence type="ECO:0000256" key="3">
    <source>
        <dbReference type="ARBA" id="ARBA00022512"/>
    </source>
</evidence>
<dbReference type="OrthoDB" id="4082933at2759"/>
<dbReference type="GO" id="GO:0042973">
    <property type="term" value="F:glucan endo-1,3-beta-D-glucosidase activity"/>
    <property type="evidence" value="ECO:0007669"/>
    <property type="project" value="TreeGrafter"/>
</dbReference>
<evidence type="ECO:0000256" key="9">
    <source>
        <dbReference type="ARBA" id="ARBA00039284"/>
    </source>
</evidence>
<protein>
    <recommendedName>
        <fullName evidence="9">Probable beta-glucosidase btgE</fullName>
    </recommendedName>
    <alternativeName>
        <fullName evidence="10">Beta-D-glucoside glucohydrolase btgE</fullName>
    </alternativeName>
    <alternativeName>
        <fullName evidence="12">Cellobiase btgE</fullName>
    </alternativeName>
    <alternativeName>
        <fullName evidence="11">Gentiobiase btgE</fullName>
    </alternativeName>
</protein>